<dbReference type="GO" id="GO:0017119">
    <property type="term" value="C:Golgi transport complex"/>
    <property type="evidence" value="ECO:0007669"/>
    <property type="project" value="TreeGrafter"/>
</dbReference>
<dbReference type="PANTHER" id="PTHR12961:SF0">
    <property type="entry name" value="CONSERVED OLIGOMERIC GOLGI COMPLEX SUBUNIT 2"/>
    <property type="match status" value="1"/>
</dbReference>
<sequence length="427" mass="44431">MAAFCFPAGSVLAEATEALVAKRPGAFSAGVPATFLSNYNAGLAFLDGLEALAGRPGSPAAQAFRAHAAVVQFASRWNLSVYFTLCFKELAESLDTAVAPASAGSDPAPAGAAGHGFALRPTAACWAAMQRCWADDCFVPALADRFLKLSLQLLARYATWLRAGVRARRSIAAEAEGEAVGDDAAVLADTSGGEWALALTTADALMQVHHDATTLASRARRELAAVVRARLSHAPEDVVVGVAAAVREGADALDAQMEGLVEAAVALVVARCAEALKQLRGIATTYRMTNKPMPTRPSAYVAAVLRPLVEVLEGERRAFLSEGARAALVEGAVAELTRRYAALAHELVTTVRKTESSLQRLRKGQAGAGDGGAANGPSDTDKICRQLALDAEHYGNEMAKLGVTASEIPAFAELMAATSNEADATSV</sequence>
<dbReference type="EMBL" id="HBHY01012821">
    <property type="protein sequence ID" value="CAE0141181.1"/>
    <property type="molecule type" value="Transcribed_RNA"/>
</dbReference>
<feature type="region of interest" description="Disordered" evidence="1">
    <location>
        <begin position="358"/>
        <end position="379"/>
    </location>
</feature>
<dbReference type="GO" id="GO:0007030">
    <property type="term" value="P:Golgi organization"/>
    <property type="evidence" value="ECO:0007669"/>
    <property type="project" value="InterPro"/>
</dbReference>
<accession>A0A7S3BR64</accession>
<dbReference type="AlphaFoldDB" id="A0A7S3BR64"/>
<gene>
    <name evidence="3" type="ORF">PSIN1315_LOCUS8219</name>
</gene>
<feature type="domain" description="COG complex component COG2 C-terminal" evidence="2">
    <location>
        <begin position="75"/>
        <end position="391"/>
    </location>
</feature>
<organism evidence="3">
    <name type="scientific">Prasinoderma singulare</name>
    <dbReference type="NCBI Taxonomy" id="676789"/>
    <lineage>
        <taxon>Eukaryota</taxon>
        <taxon>Viridiplantae</taxon>
        <taxon>Prasinodermophyta</taxon>
        <taxon>Prasinodermophyceae</taxon>
        <taxon>Prasinodermales</taxon>
        <taxon>Prasinodermaceae</taxon>
        <taxon>Prasinoderma</taxon>
    </lineage>
</organism>
<name>A0A7S3BR64_9VIRI</name>
<dbReference type="InterPro" id="IPR009316">
    <property type="entry name" value="COG2"/>
</dbReference>
<protein>
    <recommendedName>
        <fullName evidence="2">COG complex component COG2 C-terminal domain-containing protein</fullName>
    </recommendedName>
</protein>
<dbReference type="InterPro" id="IPR024603">
    <property type="entry name" value="COG_complex_COG2_C"/>
</dbReference>
<evidence type="ECO:0000256" key="1">
    <source>
        <dbReference type="SAM" id="MobiDB-lite"/>
    </source>
</evidence>
<dbReference type="GO" id="GO:0006891">
    <property type="term" value="P:intra-Golgi vesicle-mediated transport"/>
    <property type="evidence" value="ECO:0007669"/>
    <property type="project" value="TreeGrafter"/>
</dbReference>
<dbReference type="Pfam" id="PF12022">
    <property type="entry name" value="COG2_C"/>
    <property type="match status" value="1"/>
</dbReference>
<reference evidence="3" key="1">
    <citation type="submission" date="2021-01" db="EMBL/GenBank/DDBJ databases">
        <authorList>
            <person name="Corre E."/>
            <person name="Pelletier E."/>
            <person name="Niang G."/>
            <person name="Scheremetjew M."/>
            <person name="Finn R."/>
            <person name="Kale V."/>
            <person name="Holt S."/>
            <person name="Cochrane G."/>
            <person name="Meng A."/>
            <person name="Brown T."/>
            <person name="Cohen L."/>
        </authorList>
    </citation>
    <scope>NUCLEOTIDE SEQUENCE</scope>
    <source>
        <strain evidence="3">RCC927</strain>
    </source>
</reference>
<proteinExistence type="predicted"/>
<dbReference type="GO" id="GO:0016020">
    <property type="term" value="C:membrane"/>
    <property type="evidence" value="ECO:0007669"/>
    <property type="project" value="InterPro"/>
</dbReference>
<evidence type="ECO:0000259" key="2">
    <source>
        <dbReference type="Pfam" id="PF12022"/>
    </source>
</evidence>
<dbReference type="GO" id="GO:0015031">
    <property type="term" value="P:protein transport"/>
    <property type="evidence" value="ECO:0007669"/>
    <property type="project" value="InterPro"/>
</dbReference>
<dbReference type="PANTHER" id="PTHR12961">
    <property type="entry name" value="CONSERVED OLIGOMERIC GOLGI COMPLEX COMPONENT 2"/>
    <property type="match status" value="1"/>
</dbReference>
<evidence type="ECO:0000313" key="3">
    <source>
        <dbReference type="EMBL" id="CAE0141181.1"/>
    </source>
</evidence>